<keyword evidence="6 11" id="KW-0411">Iron-sulfur</keyword>
<comment type="function">
    <text evidence="11">Acts as a transcriptional regulator. Probably redox-responsive. The apo- but not holo-form probably binds DNA.</text>
</comment>
<comment type="similarity">
    <text evidence="2 11">Belongs to the WhiB family.</text>
</comment>
<dbReference type="EMBL" id="CP023702">
    <property type="protein sequence ID" value="QEU76464.1"/>
    <property type="molecule type" value="Genomic_DNA"/>
</dbReference>
<feature type="binding site" evidence="11">
    <location>
        <position position="41"/>
    </location>
    <ligand>
        <name>[4Fe-4S] cluster</name>
        <dbReference type="ChEBI" id="CHEBI:49883"/>
    </ligand>
</feature>
<evidence type="ECO:0000256" key="3">
    <source>
        <dbReference type="ARBA" id="ARBA00022485"/>
    </source>
</evidence>
<evidence type="ECO:0000256" key="5">
    <source>
        <dbReference type="ARBA" id="ARBA00023004"/>
    </source>
</evidence>
<dbReference type="HAMAP" id="MF_01479">
    <property type="entry name" value="WhiB"/>
    <property type="match status" value="1"/>
</dbReference>
<keyword evidence="9 11" id="KW-1015">Disulfide bond</keyword>
<keyword evidence="14" id="KW-1185">Reference proteome</keyword>
<evidence type="ECO:0000256" key="2">
    <source>
        <dbReference type="ARBA" id="ARBA00006597"/>
    </source>
</evidence>
<organism evidence="13 14">
    <name type="scientific">Streptomyces nitrosporeus</name>
    <dbReference type="NCBI Taxonomy" id="28894"/>
    <lineage>
        <taxon>Bacteria</taxon>
        <taxon>Bacillati</taxon>
        <taxon>Actinomycetota</taxon>
        <taxon>Actinomycetes</taxon>
        <taxon>Kitasatosporales</taxon>
        <taxon>Streptomycetaceae</taxon>
        <taxon>Streptomyces</taxon>
    </lineage>
</organism>
<dbReference type="PANTHER" id="PTHR38839">
    <property type="entry name" value="TRANSCRIPTIONAL REGULATOR WHID-RELATED"/>
    <property type="match status" value="1"/>
</dbReference>
<keyword evidence="4 11" id="KW-0479">Metal-binding</keyword>
<dbReference type="Pfam" id="PF02467">
    <property type="entry name" value="Whib"/>
    <property type="match status" value="1"/>
</dbReference>
<comment type="cofactor">
    <cofactor evidence="11">
        <name>[4Fe-4S] cluster</name>
        <dbReference type="ChEBI" id="CHEBI:49883"/>
    </cofactor>
    <text evidence="11">Binds 1 [4Fe-4S] cluster per subunit. Following nitrosylation of the [4Fe-4S] cluster binds 1 [4Fe-8(NO)] cluster per subunit.</text>
</comment>
<dbReference type="GO" id="GO:0047134">
    <property type="term" value="F:protein-disulfide reductase [NAD(P)H] activity"/>
    <property type="evidence" value="ECO:0007669"/>
    <property type="project" value="TreeGrafter"/>
</dbReference>
<dbReference type="AlphaFoldDB" id="A0A5J6FMF1"/>
<evidence type="ECO:0000259" key="12">
    <source>
        <dbReference type="PROSITE" id="PS51674"/>
    </source>
</evidence>
<dbReference type="GO" id="GO:0005737">
    <property type="term" value="C:cytoplasm"/>
    <property type="evidence" value="ECO:0007669"/>
    <property type="project" value="UniProtKB-SubCell"/>
</dbReference>
<dbReference type="Proteomes" id="UP000326178">
    <property type="component" value="Chromosome"/>
</dbReference>
<evidence type="ECO:0000313" key="14">
    <source>
        <dbReference type="Proteomes" id="UP000326178"/>
    </source>
</evidence>
<evidence type="ECO:0000256" key="1">
    <source>
        <dbReference type="ARBA" id="ARBA00004496"/>
    </source>
</evidence>
<keyword evidence="5 11" id="KW-0408">Iron</keyword>
<feature type="binding site" evidence="11">
    <location>
        <position position="32"/>
    </location>
    <ligand>
        <name>[4Fe-4S] cluster</name>
        <dbReference type="ChEBI" id="CHEBI:49883"/>
    </ligand>
</feature>
<dbReference type="GO" id="GO:0051539">
    <property type="term" value="F:4 iron, 4 sulfur cluster binding"/>
    <property type="evidence" value="ECO:0007669"/>
    <property type="project" value="UniProtKB-UniRule"/>
</dbReference>
<dbReference type="KEGG" id="snk:CP967_08490"/>
<dbReference type="GO" id="GO:0045454">
    <property type="term" value="P:cell redox homeostasis"/>
    <property type="evidence" value="ECO:0007669"/>
    <property type="project" value="TreeGrafter"/>
</dbReference>
<dbReference type="PROSITE" id="PS51674">
    <property type="entry name" value="4FE4S_WBL"/>
    <property type="match status" value="1"/>
</dbReference>
<accession>A0A5J6FMF1</accession>
<keyword evidence="3 11" id="KW-0004">4Fe-4S</keyword>
<protein>
    <recommendedName>
        <fullName evidence="11">Transcriptional regulator WhiB</fullName>
    </recommendedName>
</protein>
<dbReference type="PANTHER" id="PTHR38839:SF6">
    <property type="entry name" value="TRANSCRIPTIONAL REGULATOR WHIB1"/>
    <property type="match status" value="1"/>
</dbReference>
<gene>
    <name evidence="11" type="primary">whiB</name>
    <name evidence="13" type="ORF">CP967_08490</name>
</gene>
<evidence type="ECO:0000256" key="4">
    <source>
        <dbReference type="ARBA" id="ARBA00022723"/>
    </source>
</evidence>
<dbReference type="GO" id="GO:0003677">
    <property type="term" value="F:DNA binding"/>
    <property type="evidence" value="ECO:0007669"/>
    <property type="project" value="UniProtKB-UniRule"/>
</dbReference>
<keyword evidence="7 11" id="KW-0805">Transcription regulation</keyword>
<feature type="domain" description="4Fe-4S Wbl-type" evidence="12">
    <location>
        <begin position="4"/>
        <end position="65"/>
    </location>
</feature>
<evidence type="ECO:0000256" key="6">
    <source>
        <dbReference type="ARBA" id="ARBA00023014"/>
    </source>
</evidence>
<name>A0A5J6FMF1_9ACTN</name>
<dbReference type="InterPro" id="IPR003482">
    <property type="entry name" value="Whib"/>
</dbReference>
<dbReference type="GO" id="GO:0045892">
    <property type="term" value="P:negative regulation of DNA-templated transcription"/>
    <property type="evidence" value="ECO:0007669"/>
    <property type="project" value="TreeGrafter"/>
</dbReference>
<evidence type="ECO:0000256" key="10">
    <source>
        <dbReference type="ARBA" id="ARBA00023163"/>
    </source>
</evidence>
<keyword evidence="11" id="KW-0963">Cytoplasm</keyword>
<comment type="PTM">
    <text evidence="11">The Fe-S cluster can be nitrosylated by nitric oxide (NO).</text>
</comment>
<feature type="binding site" evidence="11">
    <location>
        <position position="5"/>
    </location>
    <ligand>
        <name>[4Fe-4S] cluster</name>
        <dbReference type="ChEBI" id="CHEBI:49883"/>
    </ligand>
</feature>
<evidence type="ECO:0000256" key="9">
    <source>
        <dbReference type="ARBA" id="ARBA00023157"/>
    </source>
</evidence>
<keyword evidence="10 11" id="KW-0804">Transcription</keyword>
<dbReference type="GO" id="GO:0035731">
    <property type="term" value="F:dinitrosyl-iron complex binding"/>
    <property type="evidence" value="ECO:0007669"/>
    <property type="project" value="UniProtKB-UniRule"/>
</dbReference>
<dbReference type="InterPro" id="IPR034768">
    <property type="entry name" value="4FE4S_WBL"/>
</dbReference>
<feature type="binding site" evidence="11">
    <location>
        <position position="35"/>
    </location>
    <ligand>
        <name>[4Fe-4S] cluster</name>
        <dbReference type="ChEBI" id="CHEBI:49883"/>
    </ligand>
</feature>
<comment type="subcellular location">
    <subcellularLocation>
        <location evidence="1 11">Cytoplasm</location>
    </subcellularLocation>
</comment>
<keyword evidence="8 11" id="KW-0238">DNA-binding</keyword>
<dbReference type="OrthoDB" id="4235275at2"/>
<comment type="PTM">
    <text evidence="11">Upon Fe-S cluster removal intramolecular disulfide bonds are formed.</text>
</comment>
<evidence type="ECO:0000256" key="7">
    <source>
        <dbReference type="ARBA" id="ARBA00023015"/>
    </source>
</evidence>
<evidence type="ECO:0000256" key="11">
    <source>
        <dbReference type="HAMAP-Rule" id="MF_01479"/>
    </source>
</evidence>
<proteinExistence type="inferred from homology"/>
<dbReference type="GO" id="GO:0046872">
    <property type="term" value="F:metal ion binding"/>
    <property type="evidence" value="ECO:0007669"/>
    <property type="project" value="UniProtKB-KW"/>
</dbReference>
<reference evidence="13 14" key="1">
    <citation type="submission" date="2017-09" db="EMBL/GenBank/DDBJ databases">
        <authorList>
            <person name="Lee N."/>
            <person name="Cho B.-K."/>
        </authorList>
    </citation>
    <scope>NUCLEOTIDE SEQUENCE [LARGE SCALE GENOMIC DNA]</scope>
    <source>
        <strain evidence="13 14">ATCC 12769</strain>
    </source>
</reference>
<evidence type="ECO:0000256" key="8">
    <source>
        <dbReference type="ARBA" id="ARBA00023125"/>
    </source>
</evidence>
<evidence type="ECO:0000313" key="13">
    <source>
        <dbReference type="EMBL" id="QEU76464.1"/>
    </source>
</evidence>
<sequence length="198" mass="21508">MLSMCREDPDLFFPVGTTGPALAQAEEAKAVCRRCPVMEQCLQWVLAEGPQAGIWAATDEAERTKLRRRTRRTAQARHAPQTAQTRVRQLLDTHTVDLGDGHRGWRGGPVRIDGVVHSGKQVAWVAAHGVRPAAPLLGTCHRAGCVVAAHQRLRTDPASCGTRPGYQGHLARGEDPCTPCRQANTDADRRLRNTGTAA</sequence>